<evidence type="ECO:0000313" key="3">
    <source>
        <dbReference type="Proteomes" id="UP000265882"/>
    </source>
</evidence>
<dbReference type="GO" id="GO:0006284">
    <property type="term" value="P:base-excision repair"/>
    <property type="evidence" value="ECO:0007669"/>
    <property type="project" value="TreeGrafter"/>
</dbReference>
<dbReference type="EMBL" id="QZKU01000066">
    <property type="protein sequence ID" value="RJP21656.1"/>
    <property type="molecule type" value="Genomic_DNA"/>
</dbReference>
<dbReference type="InterPro" id="IPR036237">
    <property type="entry name" value="Xyl_isomerase-like_sf"/>
</dbReference>
<name>A0A3A4NUC1_ABYX5</name>
<dbReference type="AlphaFoldDB" id="A0A3A4NUC1"/>
<dbReference type="SMART" id="SM00518">
    <property type="entry name" value="AP2Ec"/>
    <property type="match status" value="1"/>
</dbReference>
<evidence type="ECO:0000313" key="2">
    <source>
        <dbReference type="EMBL" id="RJP21656.1"/>
    </source>
</evidence>
<dbReference type="PANTHER" id="PTHR21445">
    <property type="entry name" value="ENDONUCLEASE IV ENDODEOXYRIBONUCLEASE IV"/>
    <property type="match status" value="1"/>
</dbReference>
<dbReference type="GO" id="GO:0003906">
    <property type="term" value="F:DNA-(apurinic or apyrimidinic site) endonuclease activity"/>
    <property type="evidence" value="ECO:0007669"/>
    <property type="project" value="TreeGrafter"/>
</dbReference>
<dbReference type="InterPro" id="IPR013022">
    <property type="entry name" value="Xyl_isomerase-like_TIM-brl"/>
</dbReference>
<dbReference type="Proteomes" id="UP000265882">
    <property type="component" value="Unassembled WGS sequence"/>
</dbReference>
<accession>A0A3A4NUC1</accession>
<sequence length="286" mass="31106">MVSVPIFLRFGPGGISERSAKRDSLAGIERVRQVGLSCMELEFVRRVSMGEEKASRVKALAQKLDVSLSVHAPYYINLNAADREILEASKKRLVLAARIGALCGAAGIAFHAGSYMGETPARALRTIKKHLRDVRRILLSEGNKILLWPESAGRHTQFGTTTELIELCGETEGTAPCIDFAHLHAAAGGALKYDGFATALEQVRSGLGAGALSNLHMHVSGIRYGKKGELEHINLDESDFDYQSLLLALRDFSVGGRLICESRDREADALLLKQMYESLERKGAAG</sequence>
<dbReference type="GO" id="GO:0008270">
    <property type="term" value="F:zinc ion binding"/>
    <property type="evidence" value="ECO:0007669"/>
    <property type="project" value="InterPro"/>
</dbReference>
<proteinExistence type="predicted"/>
<dbReference type="Pfam" id="PF01261">
    <property type="entry name" value="AP_endonuc_2"/>
    <property type="match status" value="1"/>
</dbReference>
<feature type="domain" description="Xylose isomerase-like TIM barrel" evidence="1">
    <location>
        <begin position="29"/>
        <end position="270"/>
    </location>
</feature>
<organism evidence="2 3">
    <name type="scientific">Abyssobacteria bacterium (strain SURF_5)</name>
    <dbReference type="NCBI Taxonomy" id="2093360"/>
    <lineage>
        <taxon>Bacteria</taxon>
        <taxon>Pseudomonadati</taxon>
        <taxon>Candidatus Hydrogenedentota</taxon>
        <taxon>Candidatus Abyssobacteria</taxon>
    </lineage>
</organism>
<dbReference type="Gene3D" id="3.20.20.150">
    <property type="entry name" value="Divalent-metal-dependent TIM barrel enzymes"/>
    <property type="match status" value="1"/>
</dbReference>
<protein>
    <recommendedName>
        <fullName evidence="1">Xylose isomerase-like TIM barrel domain-containing protein</fullName>
    </recommendedName>
</protein>
<dbReference type="InterPro" id="IPR001719">
    <property type="entry name" value="AP_endonuc_2"/>
</dbReference>
<reference evidence="2 3" key="1">
    <citation type="journal article" date="2017" name="ISME J.">
        <title>Energy and carbon metabolisms in a deep terrestrial subsurface fluid microbial community.</title>
        <authorList>
            <person name="Momper L."/>
            <person name="Jungbluth S.P."/>
            <person name="Lee M.D."/>
            <person name="Amend J.P."/>
        </authorList>
    </citation>
    <scope>NUCLEOTIDE SEQUENCE [LARGE SCALE GENOMIC DNA]</scope>
    <source>
        <strain evidence="2">SURF_5</strain>
    </source>
</reference>
<dbReference type="GO" id="GO:0003677">
    <property type="term" value="F:DNA binding"/>
    <property type="evidence" value="ECO:0007669"/>
    <property type="project" value="InterPro"/>
</dbReference>
<evidence type="ECO:0000259" key="1">
    <source>
        <dbReference type="Pfam" id="PF01261"/>
    </source>
</evidence>
<comment type="caution">
    <text evidence="2">The sequence shown here is derived from an EMBL/GenBank/DDBJ whole genome shotgun (WGS) entry which is preliminary data.</text>
</comment>
<dbReference type="PANTHER" id="PTHR21445:SF0">
    <property type="entry name" value="APURINIC-APYRIMIDINIC ENDONUCLEASE"/>
    <property type="match status" value="1"/>
</dbReference>
<dbReference type="GO" id="GO:0008081">
    <property type="term" value="F:phosphoric diester hydrolase activity"/>
    <property type="evidence" value="ECO:0007669"/>
    <property type="project" value="TreeGrafter"/>
</dbReference>
<dbReference type="SUPFAM" id="SSF51658">
    <property type="entry name" value="Xylose isomerase-like"/>
    <property type="match status" value="1"/>
</dbReference>
<gene>
    <name evidence="2" type="ORF">C4520_09465</name>
</gene>